<gene>
    <name evidence="8" type="ORF">D5F11_004385</name>
</gene>
<dbReference type="PANTHER" id="PTHR30429:SF0">
    <property type="entry name" value="METHIONINE-BINDING LIPOPROTEIN METQ"/>
    <property type="match status" value="1"/>
</dbReference>
<dbReference type="InterPro" id="IPR004872">
    <property type="entry name" value="Lipoprotein_NlpA"/>
</dbReference>
<dbReference type="AlphaFoldDB" id="A0A429XE75"/>
<comment type="subcellular location">
    <subcellularLocation>
        <location evidence="1">Membrane</location>
        <topology evidence="1">Lipid-anchor</topology>
    </subcellularLocation>
</comment>
<dbReference type="Gene3D" id="3.40.190.10">
    <property type="entry name" value="Periplasmic binding protein-like II"/>
    <property type="match status" value="2"/>
</dbReference>
<keyword evidence="3 7" id="KW-0732">Signal</keyword>
<evidence type="ECO:0000256" key="1">
    <source>
        <dbReference type="ARBA" id="ARBA00004635"/>
    </source>
</evidence>
<dbReference type="RefSeq" id="WP_120116036.1">
    <property type="nucleotide sequence ID" value="NZ_BORI01000001.1"/>
</dbReference>
<evidence type="ECO:0000256" key="7">
    <source>
        <dbReference type="SAM" id="SignalP"/>
    </source>
</evidence>
<keyword evidence="6" id="KW-0449">Lipoprotein</keyword>
<evidence type="ECO:0008006" key="10">
    <source>
        <dbReference type="Google" id="ProtNLM"/>
    </source>
</evidence>
<sequence>MVVKKVFIGIILLTGMVVLAACGSNSASGSKKEIKIGATAGPYSDQVTNSIKPILEKEGYDVKVIEFSDYVQPNKALHEGDLDANVFQNVLYMEKFNEEHDMDLVNLLSVPTAPIGVYSEQHKDLSDIQKGAKVTLPNDPVNMARALIMMDEYGWIALDGDVDPSKASEKDVAENKLDLNIAPLEAAQLPRSLGDSDFAFINGNFALASGIELESALGLEETPIQYMNQVVINSKDKKEPFVKALEDAYKSKEFIQYTDENLVGFVRPEYFAEIEAKK</sequence>
<evidence type="ECO:0000256" key="5">
    <source>
        <dbReference type="ARBA" id="ARBA00023139"/>
    </source>
</evidence>
<evidence type="ECO:0000256" key="2">
    <source>
        <dbReference type="ARBA" id="ARBA00008973"/>
    </source>
</evidence>
<proteinExistence type="inferred from homology"/>
<reference evidence="8 9" key="1">
    <citation type="submission" date="2018-12" db="EMBL/GenBank/DDBJ databases">
        <authorList>
            <person name="Sun L."/>
            <person name="Chen Z."/>
        </authorList>
    </citation>
    <scope>NUCLEOTIDE SEQUENCE [LARGE SCALE GENOMIC DNA]</scope>
    <source>
        <strain evidence="8 9">LMG 29736</strain>
    </source>
</reference>
<dbReference type="GO" id="GO:0016020">
    <property type="term" value="C:membrane"/>
    <property type="evidence" value="ECO:0007669"/>
    <property type="project" value="UniProtKB-SubCell"/>
</dbReference>
<name>A0A429XE75_SIMTE</name>
<protein>
    <recommendedName>
        <fullName evidence="10">Lipoprotein</fullName>
    </recommendedName>
</protein>
<comment type="caution">
    <text evidence="8">The sequence shown here is derived from an EMBL/GenBank/DDBJ whole genome shotgun (WGS) entry which is preliminary data.</text>
</comment>
<organism evidence="8 9">
    <name type="scientific">Siminovitchia terrae</name>
    <name type="common">Bacillus terrae</name>
    <dbReference type="NCBI Taxonomy" id="1914933"/>
    <lineage>
        <taxon>Bacteria</taxon>
        <taxon>Bacillati</taxon>
        <taxon>Bacillota</taxon>
        <taxon>Bacilli</taxon>
        <taxon>Bacillales</taxon>
        <taxon>Bacillaceae</taxon>
        <taxon>Siminovitchia</taxon>
    </lineage>
</organism>
<comment type="similarity">
    <text evidence="2">Belongs to the NlpA lipoprotein family.</text>
</comment>
<evidence type="ECO:0000256" key="6">
    <source>
        <dbReference type="ARBA" id="ARBA00023288"/>
    </source>
</evidence>
<dbReference type="Proteomes" id="UP000287296">
    <property type="component" value="Unassembled WGS sequence"/>
</dbReference>
<evidence type="ECO:0000256" key="3">
    <source>
        <dbReference type="ARBA" id="ARBA00022729"/>
    </source>
</evidence>
<evidence type="ECO:0000313" key="9">
    <source>
        <dbReference type="Proteomes" id="UP000287296"/>
    </source>
</evidence>
<accession>A0A429XE75</accession>
<keyword evidence="5" id="KW-0564">Palmitate</keyword>
<dbReference type="OrthoDB" id="9812878at2"/>
<keyword evidence="4" id="KW-0472">Membrane</keyword>
<dbReference type="Pfam" id="PF03180">
    <property type="entry name" value="Lipoprotein_9"/>
    <property type="match status" value="1"/>
</dbReference>
<feature type="chain" id="PRO_5019512020" description="Lipoprotein" evidence="7">
    <location>
        <begin position="21"/>
        <end position="278"/>
    </location>
</feature>
<evidence type="ECO:0000313" key="8">
    <source>
        <dbReference type="EMBL" id="RST61283.1"/>
    </source>
</evidence>
<feature type="signal peptide" evidence="7">
    <location>
        <begin position="1"/>
        <end position="20"/>
    </location>
</feature>
<dbReference type="PANTHER" id="PTHR30429">
    <property type="entry name" value="D-METHIONINE-BINDING LIPOPROTEIN METQ"/>
    <property type="match status" value="1"/>
</dbReference>
<evidence type="ECO:0000256" key="4">
    <source>
        <dbReference type="ARBA" id="ARBA00023136"/>
    </source>
</evidence>
<dbReference type="SUPFAM" id="SSF53850">
    <property type="entry name" value="Periplasmic binding protein-like II"/>
    <property type="match status" value="1"/>
</dbReference>
<dbReference type="PROSITE" id="PS51257">
    <property type="entry name" value="PROKAR_LIPOPROTEIN"/>
    <property type="match status" value="1"/>
</dbReference>
<dbReference type="EMBL" id="QYTW02000002">
    <property type="protein sequence ID" value="RST61283.1"/>
    <property type="molecule type" value="Genomic_DNA"/>
</dbReference>